<keyword evidence="4" id="KW-0804">Transcription</keyword>
<dbReference type="InterPro" id="IPR001471">
    <property type="entry name" value="AP2/ERF_dom"/>
</dbReference>
<dbReference type="GO" id="GO:0003700">
    <property type="term" value="F:DNA-binding transcription factor activity"/>
    <property type="evidence" value="ECO:0007669"/>
    <property type="project" value="InterPro"/>
</dbReference>
<evidence type="ECO:0000313" key="9">
    <source>
        <dbReference type="Proteomes" id="UP001386955"/>
    </source>
</evidence>
<keyword evidence="2" id="KW-0805">Transcription regulation</keyword>
<dbReference type="GO" id="GO:0005634">
    <property type="term" value="C:nucleus"/>
    <property type="evidence" value="ECO:0007669"/>
    <property type="project" value="UniProtKB-SubCell"/>
</dbReference>
<keyword evidence="3" id="KW-0238">DNA-binding</keyword>
<organism evidence="8 9">
    <name type="scientific">Psophocarpus tetragonolobus</name>
    <name type="common">Winged bean</name>
    <name type="synonym">Dolichos tetragonolobus</name>
    <dbReference type="NCBI Taxonomy" id="3891"/>
    <lineage>
        <taxon>Eukaryota</taxon>
        <taxon>Viridiplantae</taxon>
        <taxon>Streptophyta</taxon>
        <taxon>Embryophyta</taxon>
        <taxon>Tracheophyta</taxon>
        <taxon>Spermatophyta</taxon>
        <taxon>Magnoliopsida</taxon>
        <taxon>eudicotyledons</taxon>
        <taxon>Gunneridae</taxon>
        <taxon>Pentapetalae</taxon>
        <taxon>rosids</taxon>
        <taxon>fabids</taxon>
        <taxon>Fabales</taxon>
        <taxon>Fabaceae</taxon>
        <taxon>Papilionoideae</taxon>
        <taxon>50 kb inversion clade</taxon>
        <taxon>NPAAA clade</taxon>
        <taxon>indigoferoid/millettioid clade</taxon>
        <taxon>Phaseoleae</taxon>
        <taxon>Psophocarpus</taxon>
    </lineage>
</organism>
<dbReference type="GO" id="GO:0003677">
    <property type="term" value="F:DNA binding"/>
    <property type="evidence" value="ECO:0007669"/>
    <property type="project" value="UniProtKB-KW"/>
</dbReference>
<feature type="region of interest" description="Disordered" evidence="6">
    <location>
        <begin position="492"/>
        <end position="524"/>
    </location>
</feature>
<keyword evidence="9" id="KW-1185">Reference proteome</keyword>
<gene>
    <name evidence="8" type="ORF">VNO78_21298</name>
</gene>
<dbReference type="InterPro" id="IPR016177">
    <property type="entry name" value="DNA-bd_dom_sf"/>
</dbReference>
<dbReference type="Proteomes" id="UP001386955">
    <property type="component" value="Unassembled WGS sequence"/>
</dbReference>
<evidence type="ECO:0000256" key="5">
    <source>
        <dbReference type="ARBA" id="ARBA00023242"/>
    </source>
</evidence>
<dbReference type="Gene3D" id="3.30.730.10">
    <property type="entry name" value="AP2/ERF domain"/>
    <property type="match status" value="1"/>
</dbReference>
<evidence type="ECO:0000256" key="6">
    <source>
        <dbReference type="SAM" id="MobiDB-lite"/>
    </source>
</evidence>
<dbReference type="PROSITE" id="PS51032">
    <property type="entry name" value="AP2_ERF"/>
    <property type="match status" value="1"/>
</dbReference>
<comment type="caution">
    <text evidence="8">The sequence shown here is derived from an EMBL/GenBank/DDBJ whole genome shotgun (WGS) entry which is preliminary data.</text>
</comment>
<dbReference type="AlphaFoldDB" id="A0AAN9SAU9"/>
<feature type="compositionally biased region" description="Low complexity" evidence="6">
    <location>
        <begin position="514"/>
        <end position="524"/>
    </location>
</feature>
<evidence type="ECO:0000256" key="4">
    <source>
        <dbReference type="ARBA" id="ARBA00023163"/>
    </source>
</evidence>
<keyword evidence="5" id="KW-0539">Nucleus</keyword>
<dbReference type="PANTHER" id="PTHR32467">
    <property type="entry name" value="AP2-LIKE ETHYLENE-RESPONSIVE TRANSCRIPTION FACTOR"/>
    <property type="match status" value="1"/>
</dbReference>
<evidence type="ECO:0000313" key="8">
    <source>
        <dbReference type="EMBL" id="KAK7392848.1"/>
    </source>
</evidence>
<evidence type="ECO:0000256" key="2">
    <source>
        <dbReference type="ARBA" id="ARBA00023015"/>
    </source>
</evidence>
<evidence type="ECO:0000256" key="1">
    <source>
        <dbReference type="ARBA" id="ARBA00004123"/>
    </source>
</evidence>
<evidence type="ECO:0000259" key="7">
    <source>
        <dbReference type="PROSITE" id="PS51032"/>
    </source>
</evidence>
<name>A0AAN9SAU9_PSOTE</name>
<dbReference type="PANTHER" id="PTHR32467:SF97">
    <property type="entry name" value="ETHYLENE-RESPONSIVE TRANSCRIPTION FACTOR WRI1"/>
    <property type="match status" value="1"/>
</dbReference>
<dbReference type="EMBL" id="JAYMYS010000005">
    <property type="protein sequence ID" value="KAK7392848.1"/>
    <property type="molecule type" value="Genomic_DNA"/>
</dbReference>
<protein>
    <recommendedName>
        <fullName evidence="7">AP2/ERF domain-containing protein</fullName>
    </recommendedName>
</protein>
<evidence type="ECO:0000256" key="3">
    <source>
        <dbReference type="ARBA" id="ARBA00023125"/>
    </source>
</evidence>
<dbReference type="SMART" id="SM00380">
    <property type="entry name" value="AP2"/>
    <property type="match status" value="1"/>
</dbReference>
<dbReference type="SUPFAM" id="SSF54171">
    <property type="entry name" value="DNA-binding domain"/>
    <property type="match status" value="1"/>
</dbReference>
<proteinExistence type="predicted"/>
<accession>A0AAN9SAU9</accession>
<sequence length="583" mass="66769">MFSTLGIPCSWSQIQEAYYPEHETTFQYLFNCLFYDPENGALIPVPNHVQGNQFLSNLIEFNKGPPQQSAMKSHKRTRCKGRFESFVWDKDPKSTEKKGKTGGFKNELEAARAHDLIAFKIWGRFACTNFPVLCYLKEIVDMQSMTLRECILAIRRRTKNSITTGFYDCKISSFKGASIDQREENHAIGNAMLNLDFTTMQQTAQKIDQKYQEQTTLQNQIVNVAKKLLENLFLHQQFKIMQSMLQKIGQKSQESTTVQNQNENVGLDNQFLHQNFPIQLMLQMIGKKCQEPITALQNQNEDVGKNLLDNQFLYQNFRNMQPMLQNIGQQCQEPITLQNQTENVHENNPLDSQFLYQQNFTSMQPMLQNIGERFQEPITLLNEQDENVGENFLHNQFLNQNFAPMQPMLQQEMSQRSQEPETWQNQIENVNYENLFGSQVVYDDQYPLSGPLAFQNEPSFQNDPSLPLWPYGFGNAIIQDHANGLGNALNWESSMSQKGDENPAGAGNDGVGSFGSSSSLGFHSVEPNTQQYEAPALGLLVERYEPFQYGSATSTHSKDENMVDDNDWDISQYLNLDGPDMDD</sequence>
<dbReference type="InterPro" id="IPR036955">
    <property type="entry name" value="AP2/ERF_dom_sf"/>
</dbReference>
<comment type="subcellular location">
    <subcellularLocation>
        <location evidence="1">Nucleus</location>
    </subcellularLocation>
</comment>
<reference evidence="8 9" key="1">
    <citation type="submission" date="2024-01" db="EMBL/GenBank/DDBJ databases">
        <title>The genomes of 5 underutilized Papilionoideae crops provide insights into root nodulation and disease resistanc.</title>
        <authorList>
            <person name="Jiang F."/>
        </authorList>
    </citation>
    <scope>NUCLEOTIDE SEQUENCE [LARGE SCALE GENOMIC DNA]</scope>
    <source>
        <strain evidence="8">DUOXIRENSHENG_FW03</strain>
        <tissue evidence="8">Leaves</tissue>
    </source>
</reference>
<feature type="domain" description="AP2/ERF" evidence="7">
    <location>
        <begin position="70"/>
        <end position="131"/>
    </location>
</feature>